<dbReference type="InterPro" id="IPR002347">
    <property type="entry name" value="SDR_fam"/>
</dbReference>
<name>A0A942U8C8_9BACI</name>
<dbReference type="NCBIfam" id="NF005559">
    <property type="entry name" value="PRK07231.1"/>
    <property type="match status" value="1"/>
</dbReference>
<gene>
    <name evidence="5" type="ORF">KHA99_16955</name>
</gene>
<dbReference type="InterPro" id="IPR057326">
    <property type="entry name" value="KR_dom"/>
</dbReference>
<dbReference type="Gene3D" id="3.40.50.720">
    <property type="entry name" value="NAD(P)-binding Rossmann-like Domain"/>
    <property type="match status" value="1"/>
</dbReference>
<dbReference type="Pfam" id="PF13561">
    <property type="entry name" value="adh_short_C2"/>
    <property type="match status" value="1"/>
</dbReference>
<dbReference type="AlphaFoldDB" id="A0A942U8C8"/>
<dbReference type="Proteomes" id="UP000679749">
    <property type="component" value="Unassembled WGS sequence"/>
</dbReference>
<dbReference type="GO" id="GO:0008206">
    <property type="term" value="P:bile acid metabolic process"/>
    <property type="evidence" value="ECO:0007669"/>
    <property type="project" value="UniProtKB-ARBA"/>
</dbReference>
<protein>
    <submittedName>
        <fullName evidence="5">SDR family oxidoreductase</fullName>
    </submittedName>
</protein>
<reference evidence="5" key="1">
    <citation type="submission" date="2021-05" db="EMBL/GenBank/DDBJ databases">
        <title>Novel Bacillus species.</title>
        <authorList>
            <person name="Liu G."/>
        </authorList>
    </citation>
    <scope>NUCLEOTIDE SEQUENCE</scope>
    <source>
        <strain evidence="5">FJAT-49825</strain>
    </source>
</reference>
<dbReference type="PRINTS" id="PR00080">
    <property type="entry name" value="SDRFAMILY"/>
</dbReference>
<dbReference type="PRINTS" id="PR00081">
    <property type="entry name" value="GDHRDH"/>
</dbReference>
<dbReference type="InterPro" id="IPR020904">
    <property type="entry name" value="Sc_DH/Rdtase_CS"/>
</dbReference>
<comment type="caution">
    <text evidence="5">The sequence shown here is derived from an EMBL/GenBank/DDBJ whole genome shotgun (WGS) entry which is preliminary data.</text>
</comment>
<dbReference type="PROSITE" id="PS00061">
    <property type="entry name" value="ADH_SHORT"/>
    <property type="match status" value="1"/>
</dbReference>
<dbReference type="SMART" id="SM00822">
    <property type="entry name" value="PKS_KR"/>
    <property type="match status" value="1"/>
</dbReference>
<evidence type="ECO:0000256" key="1">
    <source>
        <dbReference type="ARBA" id="ARBA00006484"/>
    </source>
</evidence>
<dbReference type="FunFam" id="3.40.50.720:FF:000084">
    <property type="entry name" value="Short-chain dehydrogenase reductase"/>
    <property type="match status" value="1"/>
</dbReference>
<feature type="domain" description="Ketoreductase" evidence="4">
    <location>
        <begin position="23"/>
        <end position="201"/>
    </location>
</feature>
<evidence type="ECO:0000259" key="4">
    <source>
        <dbReference type="SMART" id="SM00822"/>
    </source>
</evidence>
<dbReference type="PANTHER" id="PTHR24321">
    <property type="entry name" value="DEHYDROGENASES, SHORT CHAIN"/>
    <property type="match status" value="1"/>
</dbReference>
<dbReference type="InterPro" id="IPR036291">
    <property type="entry name" value="NAD(P)-bd_dom_sf"/>
</dbReference>
<accession>A0A942U8C8</accession>
<dbReference type="EMBL" id="JAGYPF010000003">
    <property type="protein sequence ID" value="MBS4214143.1"/>
    <property type="molecule type" value="Genomic_DNA"/>
</dbReference>
<keyword evidence="2" id="KW-0560">Oxidoreductase</keyword>
<sequence>MDLIYVIEINFGRGGRKVVLTGKVVLITGATGGIGKETARLFAKQGAKLALVDLDDQALESLAKELELEDYLLQTADVTSEDQVENFVQQTKKKYGKVDVFFNNAGIEGKVAPITETSSEDLDKVLNVNIKGVFFGLKHVMAIMMEQRSGSIINSASITGLRGSFGLAPYAASKHAVLGLTKTAALESAEMGIRVNAICPGYVDTRMMQAIEGGKGPEHVNLMRERALAKVPMNRYAHPEEIAKLVLFLASDNASFITGSHYVIDGGNLA</sequence>
<organism evidence="5 6">
    <name type="scientific">Neobacillus rhizophilus</name>
    <dbReference type="NCBI Taxonomy" id="2833579"/>
    <lineage>
        <taxon>Bacteria</taxon>
        <taxon>Bacillati</taxon>
        <taxon>Bacillota</taxon>
        <taxon>Bacilli</taxon>
        <taxon>Bacillales</taxon>
        <taxon>Bacillaceae</taxon>
        <taxon>Neobacillus</taxon>
    </lineage>
</organism>
<evidence type="ECO:0000256" key="3">
    <source>
        <dbReference type="ARBA" id="ARBA00023027"/>
    </source>
</evidence>
<dbReference type="SUPFAM" id="SSF51735">
    <property type="entry name" value="NAD(P)-binding Rossmann-fold domains"/>
    <property type="match status" value="1"/>
</dbReference>
<proteinExistence type="inferred from homology"/>
<dbReference type="PANTHER" id="PTHR24321:SF8">
    <property type="entry name" value="ESTRADIOL 17-BETA-DEHYDROGENASE 8-RELATED"/>
    <property type="match status" value="1"/>
</dbReference>
<dbReference type="CDD" id="cd05233">
    <property type="entry name" value="SDR_c"/>
    <property type="match status" value="1"/>
</dbReference>
<comment type="similarity">
    <text evidence="1">Belongs to the short-chain dehydrogenases/reductases (SDR) family.</text>
</comment>
<evidence type="ECO:0000256" key="2">
    <source>
        <dbReference type="ARBA" id="ARBA00023002"/>
    </source>
</evidence>
<keyword evidence="6" id="KW-1185">Reference proteome</keyword>
<evidence type="ECO:0000313" key="6">
    <source>
        <dbReference type="Proteomes" id="UP000679749"/>
    </source>
</evidence>
<evidence type="ECO:0000313" key="5">
    <source>
        <dbReference type="EMBL" id="MBS4214143.1"/>
    </source>
</evidence>
<dbReference type="GO" id="GO:0016491">
    <property type="term" value="F:oxidoreductase activity"/>
    <property type="evidence" value="ECO:0007669"/>
    <property type="project" value="UniProtKB-KW"/>
</dbReference>
<keyword evidence="3" id="KW-0520">NAD</keyword>